<comment type="caution">
    <text evidence="1">The sequence shown here is derived from an EMBL/GenBank/DDBJ whole genome shotgun (WGS) entry which is preliminary data.</text>
</comment>
<reference evidence="1 2" key="1">
    <citation type="submission" date="2017-12" db="EMBL/GenBank/DDBJ databases">
        <title>Sequencing, de novo assembly and annotation of complete genome of a new Thraustochytrid species, strain FCC1311.</title>
        <authorList>
            <person name="Sedici K."/>
            <person name="Godart F."/>
            <person name="Aiese Cigliano R."/>
            <person name="Sanseverino W."/>
            <person name="Barakat M."/>
            <person name="Ortet P."/>
            <person name="Marechal E."/>
            <person name="Cagnac O."/>
            <person name="Amato A."/>
        </authorList>
    </citation>
    <scope>NUCLEOTIDE SEQUENCE [LARGE SCALE GENOMIC DNA]</scope>
</reference>
<dbReference type="InParanoid" id="A0A2R5GID0"/>
<dbReference type="EMBL" id="BEYU01000081">
    <property type="protein sequence ID" value="GBG30647.1"/>
    <property type="molecule type" value="Genomic_DNA"/>
</dbReference>
<dbReference type="AlphaFoldDB" id="A0A2R5GID0"/>
<protein>
    <submittedName>
        <fullName evidence="1">Uncharacterized protein</fullName>
    </submittedName>
</protein>
<evidence type="ECO:0000313" key="1">
    <source>
        <dbReference type="EMBL" id="GBG30647.1"/>
    </source>
</evidence>
<evidence type="ECO:0000313" key="2">
    <source>
        <dbReference type="Proteomes" id="UP000241890"/>
    </source>
</evidence>
<keyword evidence="2" id="KW-1185">Reference proteome</keyword>
<gene>
    <name evidence="1" type="ORF">FCC1311_068672</name>
</gene>
<name>A0A2R5GID0_9STRA</name>
<accession>A0A2R5GID0</accession>
<sequence>MSVPETKISGNRCDGDRTTIASIPASYLACGDDIVLTGADYPEIFVSGTDIVLQQCGLTDYCSAQNGFREVAAMEVMSEIFITTGSASEIDSLPAVCEVDSSDIVSSCPTQCCLLENDGAPICLNVSVATTPFCTDGSDGNAPDGTSCSDLIGSDAYVDISLELLEDQEDLNWVSTCCQTCAAWGDPKLVSFGGWSDSPAEWLMCDGRNPKKSCNFQQQMCTSQIDHLGNDCVWNDTIKDLMDGDRSMDLMDGDRSMVSFYGSPCQPDWAAAEAADWLPNVTFFTNEDFGVRVFTGERSVLTAMEFNISDTGYHRFDPSGCFDEDSSSAASAWSSYGDAGSSPEDDGFSTVCGDIDAGGLERSCAVTHTGSSAFMQFRCIRASHDDEYEGYRLNVQGISEFLPYSATGGFCVSDDLEEYMGESSENEAAASHCGLENDDLGTRLTMGQTCKNIYHPTCTADEAEEAIRKWCRYSAVLPLDDVLSCASDIIDGGSADGMASRWVSRFCAQFPGEVSKCKKDYTAYLDTTPTATMCFSSLDEMVDFGHDPCMVGVSVRDTASGEEILFIPDHIPPCDNVVRVPATSEYAAFFTSTVEFVKCGVSSSECPLYSALPSTFCDPVRSYSTVKSALAAIVAGVICAQKGAGQDPYECNESELPLCGDDTDTENVLLRAVASVDAPEDCDICNEFARTSLDPCCVPVAGITVTSECREIFAPLSRATTSNDYQTTDQVPTDANLVIPVNISYSVTAENACARTCRLYGDPEGLSFCNVRKEFILCDGRIDDADSPDVCTQTEETCLSRKDYYGNACVWLPDNTNNFTWTSGSPCQMDPTLPAPVQLVYSREPFNANNVGNLSYAVFATIGERGIITDVTFEFGGVNATINAVDCINSDGSTDGWTNPDAILPYLNVTTVLPGKQVIMDVLREDMGVHLICQAMEGHAARLDIDTLYITTPRSELSRGTPRPATITVAI</sequence>
<dbReference type="Proteomes" id="UP000241890">
    <property type="component" value="Unassembled WGS sequence"/>
</dbReference>
<organism evidence="1 2">
    <name type="scientific">Hondaea fermentalgiana</name>
    <dbReference type="NCBI Taxonomy" id="2315210"/>
    <lineage>
        <taxon>Eukaryota</taxon>
        <taxon>Sar</taxon>
        <taxon>Stramenopiles</taxon>
        <taxon>Bigyra</taxon>
        <taxon>Labyrinthulomycetes</taxon>
        <taxon>Thraustochytrida</taxon>
        <taxon>Thraustochytriidae</taxon>
        <taxon>Hondaea</taxon>
    </lineage>
</organism>
<proteinExistence type="predicted"/>